<evidence type="ECO:0000256" key="1">
    <source>
        <dbReference type="SAM" id="MobiDB-lite"/>
    </source>
</evidence>
<evidence type="ECO:0000313" key="3">
    <source>
        <dbReference type="Proteomes" id="UP000030653"/>
    </source>
</evidence>
<feature type="region of interest" description="Disordered" evidence="1">
    <location>
        <begin position="1"/>
        <end position="66"/>
    </location>
</feature>
<feature type="compositionally biased region" description="Low complexity" evidence="1">
    <location>
        <begin position="235"/>
        <end position="267"/>
    </location>
</feature>
<reference evidence="2 3" key="1">
    <citation type="journal article" date="2012" name="Science">
        <title>The Paleozoic origin of enzymatic lignin decomposition reconstructed from 31 fungal genomes.</title>
        <authorList>
            <person name="Floudas D."/>
            <person name="Binder M."/>
            <person name="Riley R."/>
            <person name="Barry K."/>
            <person name="Blanchette R.A."/>
            <person name="Henrissat B."/>
            <person name="Martinez A.T."/>
            <person name="Otillar R."/>
            <person name="Spatafora J.W."/>
            <person name="Yadav J.S."/>
            <person name="Aerts A."/>
            <person name="Benoit I."/>
            <person name="Boyd A."/>
            <person name="Carlson A."/>
            <person name="Copeland A."/>
            <person name="Coutinho P.M."/>
            <person name="de Vries R.P."/>
            <person name="Ferreira P."/>
            <person name="Findley K."/>
            <person name="Foster B."/>
            <person name="Gaskell J."/>
            <person name="Glotzer D."/>
            <person name="Gorecki P."/>
            <person name="Heitman J."/>
            <person name="Hesse C."/>
            <person name="Hori C."/>
            <person name="Igarashi K."/>
            <person name="Jurgens J.A."/>
            <person name="Kallen N."/>
            <person name="Kersten P."/>
            <person name="Kohler A."/>
            <person name="Kuees U."/>
            <person name="Kumar T.K.A."/>
            <person name="Kuo A."/>
            <person name="LaButti K."/>
            <person name="Larrondo L.F."/>
            <person name="Lindquist E."/>
            <person name="Ling A."/>
            <person name="Lombard V."/>
            <person name="Lucas S."/>
            <person name="Lundell T."/>
            <person name="Martin R."/>
            <person name="McLaughlin D.J."/>
            <person name="Morgenstern I."/>
            <person name="Morin E."/>
            <person name="Murat C."/>
            <person name="Nagy L.G."/>
            <person name="Nolan M."/>
            <person name="Ohm R.A."/>
            <person name="Patyshakuliyeva A."/>
            <person name="Rokas A."/>
            <person name="Ruiz-Duenas F.J."/>
            <person name="Sabat G."/>
            <person name="Salamov A."/>
            <person name="Samejima M."/>
            <person name="Schmutz J."/>
            <person name="Slot J.C."/>
            <person name="St John F."/>
            <person name="Stenlid J."/>
            <person name="Sun H."/>
            <person name="Sun S."/>
            <person name="Syed K."/>
            <person name="Tsang A."/>
            <person name="Wiebenga A."/>
            <person name="Young D."/>
            <person name="Pisabarro A."/>
            <person name="Eastwood D.C."/>
            <person name="Martin F."/>
            <person name="Cullen D."/>
            <person name="Grigoriev I.V."/>
            <person name="Hibbett D.S."/>
        </authorList>
    </citation>
    <scope>NUCLEOTIDE SEQUENCE [LARGE SCALE GENOMIC DNA]</scope>
    <source>
        <strain evidence="2 3">DJM-731 SS1</strain>
    </source>
</reference>
<dbReference type="RefSeq" id="XP_040627292.1">
    <property type="nucleotide sequence ID" value="XM_040773191.1"/>
</dbReference>
<accession>M5FXA2</accession>
<dbReference type="GeneID" id="63688253"/>
<evidence type="ECO:0000313" key="2">
    <source>
        <dbReference type="EMBL" id="EJU00395.1"/>
    </source>
</evidence>
<name>M5FXA2_DACPD</name>
<keyword evidence="3" id="KW-1185">Reference proteome</keyword>
<dbReference type="AlphaFoldDB" id="M5FXA2"/>
<feature type="region of interest" description="Disordered" evidence="1">
    <location>
        <begin position="94"/>
        <end position="267"/>
    </location>
</feature>
<organism evidence="2 3">
    <name type="scientific">Dacryopinax primogenitus (strain DJM 731)</name>
    <name type="common">Brown rot fungus</name>
    <dbReference type="NCBI Taxonomy" id="1858805"/>
    <lineage>
        <taxon>Eukaryota</taxon>
        <taxon>Fungi</taxon>
        <taxon>Dikarya</taxon>
        <taxon>Basidiomycota</taxon>
        <taxon>Agaricomycotina</taxon>
        <taxon>Dacrymycetes</taxon>
        <taxon>Dacrymycetales</taxon>
        <taxon>Dacrymycetaceae</taxon>
        <taxon>Dacryopinax</taxon>
    </lineage>
</organism>
<feature type="compositionally biased region" description="Basic and acidic residues" evidence="1">
    <location>
        <begin position="94"/>
        <end position="135"/>
    </location>
</feature>
<dbReference type="STRING" id="1858805.M5FXA2"/>
<dbReference type="HOGENOM" id="CLU_844743_0_0_1"/>
<feature type="compositionally biased region" description="Low complexity" evidence="1">
    <location>
        <begin position="13"/>
        <end position="42"/>
    </location>
</feature>
<dbReference type="EMBL" id="JH795867">
    <property type="protein sequence ID" value="EJU00395.1"/>
    <property type="molecule type" value="Genomic_DNA"/>
</dbReference>
<feature type="compositionally biased region" description="Low complexity" evidence="1">
    <location>
        <begin position="165"/>
        <end position="175"/>
    </location>
</feature>
<dbReference type="Proteomes" id="UP000030653">
    <property type="component" value="Unassembled WGS sequence"/>
</dbReference>
<sequence>MGWYALREPELGAAPSSLSSSASTSTTANSTDSTTSAASAPSALPPDHEKEQEHLSPPPPRSLNSYFAYIPHLPRAPSPLRVGRPWLERWEMEAEQREGRVTREVGRRLRVPERVRGEGHETQNGKERGREREPHPLSVLTGWESPELEPELGQERQEGQESLMSPISPTSGSASPSPPTPPDALQTTITPPVTPPRKTRAALPESDKRHAELEAMEAEMRQAGGEGKPPPYSPHSPHTPNRPNSGSLPSSPSTPHTPHTPHTPSRPTASELLALLTLTLSLLDTSQDLWELSGKAERMTREDLEMREIVLLSEGMGRGVGRGWGGMGV</sequence>
<protein>
    <submittedName>
        <fullName evidence="2">Uncharacterized protein</fullName>
    </submittedName>
</protein>
<gene>
    <name evidence="2" type="ORF">DACRYDRAFT_23288</name>
</gene>
<proteinExistence type="predicted"/>